<feature type="domain" description="Rhodopsin" evidence="7">
    <location>
        <begin position="49"/>
        <end position="295"/>
    </location>
</feature>
<dbReference type="EMBL" id="PDXA01000022">
    <property type="protein sequence ID" value="RYN48762.1"/>
    <property type="molecule type" value="Genomic_DNA"/>
</dbReference>
<dbReference type="EMBL" id="PDXF01000068">
    <property type="protein sequence ID" value="RYN91274.1"/>
    <property type="molecule type" value="Genomic_DNA"/>
</dbReference>
<dbReference type="Proteomes" id="UP000293195">
    <property type="component" value="Unassembled WGS sequence"/>
</dbReference>
<evidence type="ECO:0000313" key="8">
    <source>
        <dbReference type="EMBL" id="RYN48762.1"/>
    </source>
</evidence>
<feature type="transmembrane region" description="Helical" evidence="6">
    <location>
        <begin position="266"/>
        <end position="292"/>
    </location>
</feature>
<dbReference type="Pfam" id="PF20684">
    <property type="entry name" value="Fung_rhodopsin"/>
    <property type="match status" value="1"/>
</dbReference>
<protein>
    <recommendedName>
        <fullName evidence="7">Rhodopsin domain-containing protein</fullName>
    </recommendedName>
</protein>
<feature type="transmembrane region" description="Helical" evidence="6">
    <location>
        <begin position="227"/>
        <end position="246"/>
    </location>
</feature>
<feature type="transmembrane region" description="Helical" evidence="6">
    <location>
        <begin position="142"/>
        <end position="163"/>
    </location>
</feature>
<dbReference type="AlphaFoldDB" id="A0A4Q4MDZ8"/>
<keyword evidence="2 6" id="KW-0812">Transmembrane</keyword>
<name>A0A4Q4MDZ8_9PLEO</name>
<proteinExistence type="inferred from homology"/>
<dbReference type="InterPro" id="IPR052337">
    <property type="entry name" value="SAT4-like"/>
</dbReference>
<sequence length="382" mass="43708">MADEFTAIIGEMIKTPPDPNEPVPLANQKGTMFGVTIPFHVLCWIFVAFRLHTRLRIVREPGLDDLFVVLAAAFNLLSLVTFLYGTRYGMGHHLIYSFSVLQPTMIWLYITNAAYHTTTAFIKISLLLQYLRLFREGTRRTVSIVLLALVVTWGLTFSFMAWVPCFPVSGFWDRSNGAKCYGFGYRTVNEAKYSVLSFAATNMLFDIAIFLVPLTEYFRPDLRRKQVLAMTGLFALGSIVVLMAILRLWSTFKHSQSKTQSFDFTWWYPEVLIISCLEIDFAIMCASMPIFWPTVLANWSHIFVTNEVRVTHHQRLADDSRDNFELVRNTSLKSVESMEGLARASEEQQAVYNGFDPETGKDGRFAIMQVEVQPHAQESRRL</sequence>
<keyword evidence="3 6" id="KW-1133">Transmembrane helix</keyword>
<evidence type="ECO:0000259" key="7">
    <source>
        <dbReference type="Pfam" id="PF20684"/>
    </source>
</evidence>
<keyword evidence="4 6" id="KW-0472">Membrane</keyword>
<reference evidence="8" key="3">
    <citation type="journal article" date="2019" name="J. ISSAAS">
        <title>Genomics, evolutionary history and diagnostics of the Alternaria alternata species group including apple and Asian pear pathotypes.</title>
        <authorList>
            <person name="Armitage A.D."/>
            <person name="Cockerton H.M."/>
            <person name="Sreenivasaprasad S."/>
            <person name="Woodhall J."/>
            <person name="Lane C."/>
            <person name="Harrison R.J."/>
            <person name="Clarkson J.P."/>
        </authorList>
    </citation>
    <scope>NUCLEOTIDE SEQUENCE</scope>
    <source>
        <strain evidence="8">FERA 1082</strain>
    </source>
</reference>
<feature type="transmembrane region" description="Helical" evidence="6">
    <location>
        <begin position="106"/>
        <end position="130"/>
    </location>
</feature>
<evidence type="ECO:0000256" key="2">
    <source>
        <dbReference type="ARBA" id="ARBA00022692"/>
    </source>
</evidence>
<feature type="transmembrane region" description="Helical" evidence="6">
    <location>
        <begin position="193"/>
        <end position="215"/>
    </location>
</feature>
<comment type="caution">
    <text evidence="8">The sequence shown here is derived from an EMBL/GenBank/DDBJ whole genome shotgun (WGS) entry which is preliminary data.</text>
</comment>
<evidence type="ECO:0000313" key="9">
    <source>
        <dbReference type="EMBL" id="RYN91274.1"/>
    </source>
</evidence>
<evidence type="ECO:0000256" key="3">
    <source>
        <dbReference type="ARBA" id="ARBA00022989"/>
    </source>
</evidence>
<comment type="similarity">
    <text evidence="5">Belongs to the SAT4 family.</text>
</comment>
<dbReference type="GO" id="GO:0016020">
    <property type="term" value="C:membrane"/>
    <property type="evidence" value="ECO:0007669"/>
    <property type="project" value="UniProtKB-SubCell"/>
</dbReference>
<reference evidence="9" key="1">
    <citation type="submission" date="2017-10" db="EMBL/GenBank/DDBJ databases">
        <authorList>
            <person name="Armitage A.D."/>
            <person name="Barbara D.J."/>
            <person name="Woodhall J.W."/>
            <person name="Sreenivasaprasad S."/>
            <person name="Lane C.R."/>
            <person name="Clarkson J.P."/>
            <person name="Harrison R.J."/>
        </authorList>
    </citation>
    <scope>NUCLEOTIDE SEQUENCE</scope>
    <source>
        <strain evidence="9">FERA 635</strain>
    </source>
</reference>
<feature type="transmembrane region" description="Helical" evidence="6">
    <location>
        <begin position="63"/>
        <end position="86"/>
    </location>
</feature>
<accession>A0A4Q4MDZ8</accession>
<evidence type="ECO:0000313" key="10">
    <source>
        <dbReference type="Proteomes" id="UP000292402"/>
    </source>
</evidence>
<reference evidence="10 11" key="2">
    <citation type="journal article" date="2019" name="bioRxiv">
        <title>Genomics, evolutionary history and diagnostics of the Alternaria alternata species group including apple and Asian pear pathotypes.</title>
        <authorList>
            <person name="Armitage A.D."/>
            <person name="Cockerton H.M."/>
            <person name="Sreenivasaprasad S."/>
            <person name="Woodhall J.W."/>
            <person name="Lane C.R."/>
            <person name="Harrison R.J."/>
            <person name="Clarkson J.P."/>
        </authorList>
    </citation>
    <scope>NUCLEOTIDE SEQUENCE [LARGE SCALE GENOMIC DNA]</scope>
    <source>
        <strain evidence="10">FERA 1082</strain>
        <strain evidence="11">FERA 635</strain>
    </source>
</reference>
<keyword evidence="11" id="KW-1185">Reference proteome</keyword>
<dbReference type="Proteomes" id="UP000292402">
    <property type="component" value="Unassembled WGS sequence"/>
</dbReference>
<dbReference type="PANTHER" id="PTHR33048:SF47">
    <property type="entry name" value="INTEGRAL MEMBRANE PROTEIN-RELATED"/>
    <property type="match status" value="1"/>
</dbReference>
<evidence type="ECO:0000256" key="1">
    <source>
        <dbReference type="ARBA" id="ARBA00004141"/>
    </source>
</evidence>
<feature type="transmembrane region" description="Helical" evidence="6">
    <location>
        <begin position="32"/>
        <end position="51"/>
    </location>
</feature>
<evidence type="ECO:0000256" key="4">
    <source>
        <dbReference type="ARBA" id="ARBA00023136"/>
    </source>
</evidence>
<evidence type="ECO:0000256" key="5">
    <source>
        <dbReference type="ARBA" id="ARBA00038359"/>
    </source>
</evidence>
<evidence type="ECO:0000313" key="11">
    <source>
        <dbReference type="Proteomes" id="UP000293195"/>
    </source>
</evidence>
<organism evidence="8 10">
    <name type="scientific">Alternaria tenuissima</name>
    <dbReference type="NCBI Taxonomy" id="119927"/>
    <lineage>
        <taxon>Eukaryota</taxon>
        <taxon>Fungi</taxon>
        <taxon>Dikarya</taxon>
        <taxon>Ascomycota</taxon>
        <taxon>Pezizomycotina</taxon>
        <taxon>Dothideomycetes</taxon>
        <taxon>Pleosporomycetidae</taxon>
        <taxon>Pleosporales</taxon>
        <taxon>Pleosporineae</taxon>
        <taxon>Pleosporaceae</taxon>
        <taxon>Alternaria</taxon>
        <taxon>Alternaria sect. Alternaria</taxon>
        <taxon>Alternaria alternata complex</taxon>
    </lineage>
</organism>
<dbReference type="InterPro" id="IPR049326">
    <property type="entry name" value="Rhodopsin_dom_fungi"/>
</dbReference>
<comment type="subcellular location">
    <subcellularLocation>
        <location evidence="1">Membrane</location>
        <topology evidence="1">Multi-pass membrane protein</topology>
    </subcellularLocation>
</comment>
<evidence type="ECO:0000256" key="6">
    <source>
        <dbReference type="SAM" id="Phobius"/>
    </source>
</evidence>
<dbReference type="PANTHER" id="PTHR33048">
    <property type="entry name" value="PTH11-LIKE INTEGRAL MEMBRANE PROTEIN (AFU_ORTHOLOGUE AFUA_5G11245)"/>
    <property type="match status" value="1"/>
</dbReference>
<gene>
    <name evidence="8" type="ORF">AA0114_g6927</name>
    <name evidence="9" type="ORF">AA0119_g10567</name>
</gene>